<gene>
    <name evidence="2" type="ORF">MalAC0309_0233</name>
</gene>
<evidence type="ECO:0000313" key="2">
    <source>
        <dbReference type="EMBL" id="BAU31109.1"/>
    </source>
</evidence>
<dbReference type="OrthoDB" id="5123379at2"/>
<dbReference type="Proteomes" id="UP000218965">
    <property type="component" value="Chromosome"/>
</dbReference>
<evidence type="ECO:0000256" key="1">
    <source>
        <dbReference type="SAM" id="Phobius"/>
    </source>
</evidence>
<reference evidence="3" key="1">
    <citation type="submission" date="2015-12" db="EMBL/GenBank/DDBJ databases">
        <authorList>
            <person name="Shamseldin A."/>
            <person name="Moawad H."/>
            <person name="Abd El-Rahim W.M."/>
            <person name="Sadowsky M.J."/>
        </authorList>
    </citation>
    <scope>NUCLEOTIDE SEQUENCE [LARGE SCALE GENOMIC DNA]</scope>
    <source>
        <strain evidence="3">JAM AC0309</strain>
    </source>
</reference>
<evidence type="ECO:0000313" key="3">
    <source>
        <dbReference type="Proteomes" id="UP000218965"/>
    </source>
</evidence>
<sequence length="186" mass="19854">MGLSRKSRRNLKKLRGEAGDLWSEQREVLDHAASVLKEASRQAGAVAKRDVAPRVKTTYEKRLQPGVEAGVGAVRSAADHSRQTWNRAILPAVTGAIGATLAVIDVARDNGRVAIREASRTSRELGTRAGQRLGLVEVKPTPGPGRYIAVALGVIAVGAVAYAAYQTLRADDDLWVEDEPVEAPVA</sequence>
<name>A0A0U5BHT8_9MICO</name>
<evidence type="ECO:0008006" key="4">
    <source>
        <dbReference type="Google" id="ProtNLM"/>
    </source>
</evidence>
<proteinExistence type="predicted"/>
<dbReference type="EMBL" id="AP017315">
    <property type="protein sequence ID" value="BAU31109.1"/>
    <property type="molecule type" value="Genomic_DNA"/>
</dbReference>
<dbReference type="RefSeq" id="WP_096420099.1">
    <property type="nucleotide sequence ID" value="NZ_AP017315.1"/>
</dbReference>
<protein>
    <recommendedName>
        <fullName evidence="4">DNA helicase</fullName>
    </recommendedName>
</protein>
<keyword evidence="1" id="KW-1133">Transmembrane helix</keyword>
<reference evidence="2 3" key="2">
    <citation type="submission" date="2016-01" db="EMBL/GenBank/DDBJ databases">
        <title>Microcella alkaliphila JAM AC0309 whole genome shotgun sequence.</title>
        <authorList>
            <person name="Kurata A."/>
            <person name="Hirose Y."/>
            <person name="Kishimoto N."/>
            <person name="Kobayashi T."/>
        </authorList>
    </citation>
    <scope>NUCLEOTIDE SEQUENCE [LARGE SCALE GENOMIC DNA]</scope>
    <source>
        <strain evidence="2 3">JAM AC0309</strain>
    </source>
</reference>
<dbReference type="KEGG" id="malk:MalAC0309_0233"/>
<organism evidence="2 3">
    <name type="scientific">Microcella alkaliphila</name>
    <dbReference type="NCBI Taxonomy" id="279828"/>
    <lineage>
        <taxon>Bacteria</taxon>
        <taxon>Bacillati</taxon>
        <taxon>Actinomycetota</taxon>
        <taxon>Actinomycetes</taxon>
        <taxon>Micrococcales</taxon>
        <taxon>Microbacteriaceae</taxon>
        <taxon>Microcella</taxon>
    </lineage>
</organism>
<keyword evidence="1" id="KW-0812">Transmembrane</keyword>
<keyword evidence="1" id="KW-0472">Membrane</keyword>
<dbReference type="AlphaFoldDB" id="A0A0U5BHT8"/>
<accession>A0A0U5BHT8</accession>
<feature type="transmembrane region" description="Helical" evidence="1">
    <location>
        <begin position="147"/>
        <end position="165"/>
    </location>
</feature>